<gene>
    <name evidence="2" type="ORF">Vretimale_18875</name>
</gene>
<evidence type="ECO:0000256" key="1">
    <source>
        <dbReference type="SAM" id="MobiDB-lite"/>
    </source>
</evidence>
<organism evidence="2 3">
    <name type="scientific">Volvox reticuliferus</name>
    <dbReference type="NCBI Taxonomy" id="1737510"/>
    <lineage>
        <taxon>Eukaryota</taxon>
        <taxon>Viridiplantae</taxon>
        <taxon>Chlorophyta</taxon>
        <taxon>core chlorophytes</taxon>
        <taxon>Chlorophyceae</taxon>
        <taxon>CS clade</taxon>
        <taxon>Chlamydomonadales</taxon>
        <taxon>Volvocaceae</taxon>
        <taxon>Volvox</taxon>
    </lineage>
</organism>
<accession>A0A8J4GZA3</accession>
<comment type="caution">
    <text evidence="2">The sequence shown here is derived from an EMBL/GenBank/DDBJ whole genome shotgun (WGS) entry which is preliminary data.</text>
</comment>
<dbReference type="AlphaFoldDB" id="A0A8J4GZA3"/>
<proteinExistence type="predicted"/>
<evidence type="ECO:0000313" key="2">
    <source>
        <dbReference type="EMBL" id="GIM16206.1"/>
    </source>
</evidence>
<feature type="compositionally biased region" description="Low complexity" evidence="1">
    <location>
        <begin position="152"/>
        <end position="166"/>
    </location>
</feature>
<feature type="compositionally biased region" description="Low complexity" evidence="1">
    <location>
        <begin position="131"/>
        <end position="140"/>
    </location>
</feature>
<dbReference type="EMBL" id="BNCQ01000075">
    <property type="protein sequence ID" value="GIM16206.1"/>
    <property type="molecule type" value="Genomic_DNA"/>
</dbReference>
<protein>
    <submittedName>
        <fullName evidence="2">Uncharacterized protein</fullName>
    </submittedName>
</protein>
<sequence length="166" mass="17841">MYEVIYTKLFNSSALRSSYCAGLNPAGPSHRPACVSVCMSPALAADDVTNGADGKVHTVRHVFWTVSSSRTCARTGYWWDGFWGTSTGGTAGETSTEVARCWRRRWRQPGCHGVDGDGHHRRSAFHLHPSLRPLRSSSQPPHHEPGLRGWPGASAAQAAAQAAAGS</sequence>
<reference evidence="2" key="1">
    <citation type="journal article" date="2021" name="Proc. Natl. Acad. Sci. U.S.A.">
        <title>Three genomes in the algal genus Volvox reveal the fate of a haploid sex-determining region after a transition to homothallism.</title>
        <authorList>
            <person name="Yamamoto K."/>
            <person name="Hamaji T."/>
            <person name="Kawai-Toyooka H."/>
            <person name="Matsuzaki R."/>
            <person name="Takahashi F."/>
            <person name="Nishimura Y."/>
            <person name="Kawachi M."/>
            <person name="Noguchi H."/>
            <person name="Minakuchi Y."/>
            <person name="Umen J.G."/>
            <person name="Toyoda A."/>
            <person name="Nozaki H."/>
        </authorList>
    </citation>
    <scope>NUCLEOTIDE SEQUENCE</scope>
    <source>
        <strain evidence="2">NIES-3785</strain>
    </source>
</reference>
<dbReference type="Proteomes" id="UP000722791">
    <property type="component" value="Unassembled WGS sequence"/>
</dbReference>
<name>A0A8J4GZA3_9CHLO</name>
<evidence type="ECO:0000313" key="3">
    <source>
        <dbReference type="Proteomes" id="UP000722791"/>
    </source>
</evidence>
<feature type="region of interest" description="Disordered" evidence="1">
    <location>
        <begin position="131"/>
        <end position="166"/>
    </location>
</feature>